<organism evidence="3 4">
    <name type="scientific">Adhaeribacter terrigena</name>
    <dbReference type="NCBI Taxonomy" id="2793070"/>
    <lineage>
        <taxon>Bacteria</taxon>
        <taxon>Pseudomonadati</taxon>
        <taxon>Bacteroidota</taxon>
        <taxon>Cytophagia</taxon>
        <taxon>Cytophagales</taxon>
        <taxon>Hymenobacteraceae</taxon>
        <taxon>Adhaeribacter</taxon>
    </lineage>
</organism>
<feature type="domain" description="Activator of Hsp90 ATPase homologue 1/2-like C-terminal" evidence="2">
    <location>
        <begin position="11"/>
        <end position="128"/>
    </location>
</feature>
<evidence type="ECO:0000313" key="3">
    <source>
        <dbReference type="EMBL" id="MBK0404636.1"/>
    </source>
</evidence>
<comment type="caution">
    <text evidence="3">The sequence shown here is derived from an EMBL/GenBank/DDBJ whole genome shotgun (WGS) entry which is preliminary data.</text>
</comment>
<keyword evidence="4" id="KW-1185">Reference proteome</keyword>
<name>A0ABS1C5H3_9BACT</name>
<dbReference type="Proteomes" id="UP000644147">
    <property type="component" value="Unassembled WGS sequence"/>
</dbReference>
<comment type="similarity">
    <text evidence="1">Belongs to the AHA1 family.</text>
</comment>
<protein>
    <submittedName>
        <fullName evidence="3">SRPBCC domain-containing protein</fullName>
    </submittedName>
</protein>
<accession>A0ABS1C5H3</accession>
<dbReference type="InterPro" id="IPR023393">
    <property type="entry name" value="START-like_dom_sf"/>
</dbReference>
<dbReference type="SUPFAM" id="SSF55961">
    <property type="entry name" value="Bet v1-like"/>
    <property type="match status" value="1"/>
</dbReference>
<dbReference type="Gene3D" id="3.30.530.20">
    <property type="match status" value="1"/>
</dbReference>
<dbReference type="InterPro" id="IPR013538">
    <property type="entry name" value="ASHA1/2-like_C"/>
</dbReference>
<dbReference type="Pfam" id="PF08327">
    <property type="entry name" value="AHSA1"/>
    <property type="match status" value="1"/>
</dbReference>
<dbReference type="EMBL" id="JAEHFX010000010">
    <property type="protein sequence ID" value="MBK0404636.1"/>
    <property type="molecule type" value="Genomic_DNA"/>
</dbReference>
<dbReference type="RefSeq" id="WP_200507475.1">
    <property type="nucleotide sequence ID" value="NZ_JAEHFX010000010.1"/>
</dbReference>
<evidence type="ECO:0000256" key="1">
    <source>
        <dbReference type="ARBA" id="ARBA00006817"/>
    </source>
</evidence>
<evidence type="ECO:0000259" key="2">
    <source>
        <dbReference type="Pfam" id="PF08327"/>
    </source>
</evidence>
<sequence length="146" mass="16714">MKRLNYTVSINAPKAKVWETLFNDATYREWTSVFGEGSRAVTDWKEGSKVQFLGGDGSGGMYSQIQKVIPNELMEIKHLGEIKDGQEQPSDPTTHSWYGAMENYHLSETNGVTDLKVEMDTEESHEDYFRKTYPEALQKVKEIAER</sequence>
<proteinExistence type="inferred from homology"/>
<reference evidence="3 4" key="1">
    <citation type="submission" date="2020-12" db="EMBL/GenBank/DDBJ databases">
        <title>Bacterial novel species Adhaeribacter sp. BT258 isolated from soil.</title>
        <authorList>
            <person name="Jung H.-Y."/>
        </authorList>
    </citation>
    <scope>NUCLEOTIDE SEQUENCE [LARGE SCALE GENOMIC DNA]</scope>
    <source>
        <strain evidence="3 4">BT258</strain>
    </source>
</reference>
<gene>
    <name evidence="3" type="ORF">I5M27_16690</name>
</gene>
<evidence type="ECO:0000313" key="4">
    <source>
        <dbReference type="Proteomes" id="UP000644147"/>
    </source>
</evidence>